<accession>A0ABP4BA91</accession>
<evidence type="ECO:0000313" key="4">
    <source>
        <dbReference type="Proteomes" id="UP001500665"/>
    </source>
</evidence>
<dbReference type="PROSITE" id="PS51197">
    <property type="entry name" value="HTH_RRF2_2"/>
    <property type="match status" value="1"/>
</dbReference>
<dbReference type="EMBL" id="BAAAHH010000007">
    <property type="protein sequence ID" value="GAA0947746.1"/>
    <property type="molecule type" value="Genomic_DNA"/>
</dbReference>
<dbReference type="InterPro" id="IPR036390">
    <property type="entry name" value="WH_DNA-bd_sf"/>
</dbReference>
<comment type="caution">
    <text evidence="3">The sequence shown here is derived from an EMBL/GenBank/DDBJ whole genome shotgun (WGS) entry which is preliminary data.</text>
</comment>
<dbReference type="SUPFAM" id="SSF46785">
    <property type="entry name" value="Winged helix' DNA-binding domain"/>
    <property type="match status" value="1"/>
</dbReference>
<dbReference type="InterPro" id="IPR036388">
    <property type="entry name" value="WH-like_DNA-bd_sf"/>
</dbReference>
<dbReference type="Proteomes" id="UP001500665">
    <property type="component" value="Unassembled WGS sequence"/>
</dbReference>
<dbReference type="PANTHER" id="PTHR33221">
    <property type="entry name" value="WINGED HELIX-TURN-HELIX TRANSCRIPTIONAL REGULATOR, RRF2 FAMILY"/>
    <property type="match status" value="1"/>
</dbReference>
<proteinExistence type="predicted"/>
<evidence type="ECO:0000313" key="3">
    <source>
        <dbReference type="EMBL" id="GAA0947746.1"/>
    </source>
</evidence>
<comment type="cofactor">
    <cofactor evidence="2">
        <name>[2Fe-2S] cluster</name>
        <dbReference type="ChEBI" id="CHEBI:190135"/>
    </cofactor>
</comment>
<protein>
    <submittedName>
        <fullName evidence="3">Nitric oxide-sensing transcriptional repressor NsrR</fullName>
    </submittedName>
</protein>
<name>A0ABP4BA91_9ACTN</name>
<keyword evidence="4" id="KW-1185">Reference proteome</keyword>
<keyword evidence="1" id="KW-0238">DNA-binding</keyword>
<gene>
    <name evidence="3" type="primary">nsrR</name>
    <name evidence="3" type="ORF">GCM10009550_23510</name>
</gene>
<dbReference type="Gene3D" id="1.10.10.10">
    <property type="entry name" value="Winged helix-like DNA-binding domain superfamily/Winged helix DNA-binding domain"/>
    <property type="match status" value="1"/>
</dbReference>
<evidence type="ECO:0000256" key="1">
    <source>
        <dbReference type="ARBA" id="ARBA00023125"/>
    </source>
</evidence>
<dbReference type="NCBIfam" id="TIGR00738">
    <property type="entry name" value="rrf2_super"/>
    <property type="match status" value="1"/>
</dbReference>
<dbReference type="InterPro" id="IPR000944">
    <property type="entry name" value="Tscrpt_reg_Rrf2"/>
</dbReference>
<sequence>MRICYVLSVRLTKFTDLALRAVMRLAVATDGEPMTTRQVAEAVDVPYAHMAKAVSRLQHLGVLEARRGRGGGLGLTVLGRRASVGWLVRELEGEEEVVACEGDTPCPLRGDCRLRRALREAQNAFYASLDRLTVADLVASTRRPVPVGLSIRPPG</sequence>
<dbReference type="Pfam" id="PF02082">
    <property type="entry name" value="Rrf2"/>
    <property type="match status" value="1"/>
</dbReference>
<dbReference type="PANTHER" id="PTHR33221:SF4">
    <property type="entry name" value="HTH-TYPE TRANSCRIPTIONAL REPRESSOR NSRR"/>
    <property type="match status" value="1"/>
</dbReference>
<organism evidence="3 4">
    <name type="scientific">Actinocorallia libanotica</name>
    <dbReference type="NCBI Taxonomy" id="46162"/>
    <lineage>
        <taxon>Bacteria</taxon>
        <taxon>Bacillati</taxon>
        <taxon>Actinomycetota</taxon>
        <taxon>Actinomycetes</taxon>
        <taxon>Streptosporangiales</taxon>
        <taxon>Thermomonosporaceae</taxon>
        <taxon>Actinocorallia</taxon>
    </lineage>
</organism>
<reference evidence="4" key="1">
    <citation type="journal article" date="2019" name="Int. J. Syst. Evol. Microbiol.">
        <title>The Global Catalogue of Microorganisms (GCM) 10K type strain sequencing project: providing services to taxonomists for standard genome sequencing and annotation.</title>
        <authorList>
            <consortium name="The Broad Institute Genomics Platform"/>
            <consortium name="The Broad Institute Genome Sequencing Center for Infectious Disease"/>
            <person name="Wu L."/>
            <person name="Ma J."/>
        </authorList>
    </citation>
    <scope>NUCLEOTIDE SEQUENCE [LARGE SCALE GENOMIC DNA]</scope>
    <source>
        <strain evidence="4">JCM 10696</strain>
    </source>
</reference>
<evidence type="ECO:0000256" key="2">
    <source>
        <dbReference type="ARBA" id="ARBA00034078"/>
    </source>
</evidence>